<comment type="similarity">
    <text evidence="1">Belongs to the acetyltransferase family. RimI subfamily.</text>
</comment>
<keyword evidence="1" id="KW-0963">Cytoplasm</keyword>
<dbReference type="RefSeq" id="WP_353895909.1">
    <property type="nucleotide sequence ID" value="NZ_JBEVCJ010000009.1"/>
</dbReference>
<sequence length="149" mass="17312">MINQVHIRYATKEDVNLILSNELQAHHSPWSEASLNESVDGEHLVWVMEYDDQIIGHLVVLPVLDEWELLNVVIKPCFQGKKLGRTWIEHLISQAKESSIKKIFLEVRKSNHIAISLYDRFGFWEIGLRKAYYPSDKGREDALVMQITV</sequence>
<comment type="catalytic activity">
    <reaction evidence="1">
        <text>N-terminal L-alanyl-[ribosomal protein bS18] + acetyl-CoA = N-terminal N(alpha)-acetyl-L-alanyl-[ribosomal protein bS18] + CoA + H(+)</text>
        <dbReference type="Rhea" id="RHEA:43756"/>
        <dbReference type="Rhea" id="RHEA-COMP:10676"/>
        <dbReference type="Rhea" id="RHEA-COMP:10677"/>
        <dbReference type="ChEBI" id="CHEBI:15378"/>
        <dbReference type="ChEBI" id="CHEBI:57287"/>
        <dbReference type="ChEBI" id="CHEBI:57288"/>
        <dbReference type="ChEBI" id="CHEBI:64718"/>
        <dbReference type="ChEBI" id="CHEBI:83683"/>
        <dbReference type="EC" id="2.3.1.266"/>
    </reaction>
</comment>
<comment type="subcellular location">
    <subcellularLocation>
        <location evidence="1">Cytoplasm</location>
    </subcellularLocation>
</comment>
<dbReference type="Pfam" id="PF00583">
    <property type="entry name" value="Acetyltransf_1"/>
    <property type="match status" value="1"/>
</dbReference>
<dbReference type="InterPro" id="IPR016181">
    <property type="entry name" value="Acyl_CoA_acyltransferase"/>
</dbReference>
<reference evidence="3 4" key="1">
    <citation type="submission" date="2024-06" db="EMBL/GenBank/DDBJ databases">
        <authorList>
            <person name="Li F."/>
        </authorList>
    </citation>
    <scope>NUCLEOTIDE SEQUENCE [LARGE SCALE GENOMIC DNA]</scope>
    <source>
        <strain evidence="3 4">GXAS 311</strain>
    </source>
</reference>
<comment type="caution">
    <text evidence="3">The sequence shown here is derived from an EMBL/GenBank/DDBJ whole genome shotgun (WGS) entry which is preliminary data.</text>
</comment>
<dbReference type="InterPro" id="IPR000182">
    <property type="entry name" value="GNAT_dom"/>
</dbReference>
<gene>
    <name evidence="3" type="primary">rimI</name>
    <name evidence="3" type="ORF">ABVT43_09325</name>
</gene>
<dbReference type="Gene3D" id="3.40.630.30">
    <property type="match status" value="1"/>
</dbReference>
<dbReference type="GO" id="GO:0008999">
    <property type="term" value="F:protein-N-terminal-alanine acetyltransferase activity"/>
    <property type="evidence" value="ECO:0007669"/>
    <property type="project" value="UniProtKB-EC"/>
</dbReference>
<dbReference type="PANTHER" id="PTHR43617:SF35">
    <property type="entry name" value="[RIBOSOMAL PROTEIN BS18]-ALANINE N-ACETYLTRANSFERASE"/>
    <property type="match status" value="1"/>
</dbReference>
<feature type="domain" description="N-acetyltransferase" evidence="2">
    <location>
        <begin position="5"/>
        <end position="149"/>
    </location>
</feature>
<dbReference type="InterPro" id="IPR006464">
    <property type="entry name" value="AcTrfase_RimI/Ard1"/>
</dbReference>
<dbReference type="PROSITE" id="PS51186">
    <property type="entry name" value="GNAT"/>
    <property type="match status" value="1"/>
</dbReference>
<dbReference type="GO" id="GO:0005840">
    <property type="term" value="C:ribosome"/>
    <property type="evidence" value="ECO:0007669"/>
    <property type="project" value="UniProtKB-KW"/>
</dbReference>
<keyword evidence="3" id="KW-0689">Ribosomal protein</keyword>
<name>A0ABV2BTQ9_9GAMM</name>
<protein>
    <recommendedName>
        <fullName evidence="1">[Ribosomal protein bS18]-alanine N-acetyltransferase</fullName>
        <ecNumber evidence="1">2.3.1.266</ecNumber>
    </recommendedName>
</protein>
<organism evidence="3 4">
    <name type="scientific">Aliikangiella maris</name>
    <dbReference type="NCBI Taxonomy" id="3162458"/>
    <lineage>
        <taxon>Bacteria</taxon>
        <taxon>Pseudomonadati</taxon>
        <taxon>Pseudomonadota</taxon>
        <taxon>Gammaproteobacteria</taxon>
        <taxon>Oceanospirillales</taxon>
        <taxon>Pleioneaceae</taxon>
        <taxon>Aliikangiella</taxon>
    </lineage>
</organism>
<keyword evidence="3" id="KW-0808">Transferase</keyword>
<keyword evidence="4" id="KW-1185">Reference proteome</keyword>
<keyword evidence="3" id="KW-0687">Ribonucleoprotein</keyword>
<dbReference type="SUPFAM" id="SSF55729">
    <property type="entry name" value="Acyl-CoA N-acyltransferases (Nat)"/>
    <property type="match status" value="1"/>
</dbReference>
<comment type="function">
    <text evidence="1">Acetylates the N-terminal alanine of ribosomal protein bS18.</text>
</comment>
<dbReference type="CDD" id="cd04301">
    <property type="entry name" value="NAT_SF"/>
    <property type="match status" value="1"/>
</dbReference>
<dbReference type="NCBIfam" id="TIGR01575">
    <property type="entry name" value="rimI"/>
    <property type="match status" value="1"/>
</dbReference>
<accession>A0ABV2BTQ9</accession>
<dbReference type="EMBL" id="JBEVCJ010000009">
    <property type="protein sequence ID" value="MET1255324.1"/>
    <property type="molecule type" value="Genomic_DNA"/>
</dbReference>
<proteinExistence type="inferred from homology"/>
<dbReference type="EC" id="2.3.1.266" evidence="1"/>
<dbReference type="InterPro" id="IPR050276">
    <property type="entry name" value="MshD_Acetyltransferase"/>
</dbReference>
<dbReference type="PANTHER" id="PTHR43617">
    <property type="entry name" value="L-AMINO ACID N-ACETYLTRANSFERASE"/>
    <property type="match status" value="1"/>
</dbReference>
<evidence type="ECO:0000256" key="1">
    <source>
        <dbReference type="RuleBase" id="RU363094"/>
    </source>
</evidence>
<evidence type="ECO:0000259" key="2">
    <source>
        <dbReference type="PROSITE" id="PS51186"/>
    </source>
</evidence>
<dbReference type="Proteomes" id="UP001548189">
    <property type="component" value="Unassembled WGS sequence"/>
</dbReference>
<keyword evidence="3" id="KW-0012">Acyltransferase</keyword>
<evidence type="ECO:0000313" key="4">
    <source>
        <dbReference type="Proteomes" id="UP001548189"/>
    </source>
</evidence>
<evidence type="ECO:0000313" key="3">
    <source>
        <dbReference type="EMBL" id="MET1255324.1"/>
    </source>
</evidence>